<feature type="transmembrane region" description="Helical" evidence="1">
    <location>
        <begin position="233"/>
        <end position="252"/>
    </location>
</feature>
<dbReference type="Proteomes" id="UP000283576">
    <property type="component" value="Unassembled WGS sequence"/>
</dbReference>
<keyword evidence="1" id="KW-1133">Transmembrane helix</keyword>
<name>A0A418HK55_STAGA</name>
<dbReference type="AlphaFoldDB" id="A0A418HK55"/>
<feature type="transmembrane region" description="Helical" evidence="1">
    <location>
        <begin position="56"/>
        <end position="77"/>
    </location>
</feature>
<comment type="caution">
    <text evidence="2">The sequence shown here is derived from an EMBL/GenBank/DDBJ whole genome shotgun (WGS) entry which is preliminary data.</text>
</comment>
<dbReference type="Pfam" id="PF12730">
    <property type="entry name" value="ABC2_membrane_4"/>
    <property type="match status" value="1"/>
</dbReference>
<dbReference type="PANTHER" id="PTHR37305:SF1">
    <property type="entry name" value="MEMBRANE PROTEIN"/>
    <property type="match status" value="1"/>
</dbReference>
<feature type="transmembrane region" description="Helical" evidence="1">
    <location>
        <begin position="143"/>
        <end position="168"/>
    </location>
</feature>
<gene>
    <name evidence="2" type="ORF">BUZ01_13865</name>
</gene>
<reference evidence="2 3" key="1">
    <citation type="journal article" date="2016" name="Front. Microbiol.">
        <title>Comprehensive Phylogenetic Analysis of Bovine Non-aureus Staphylococci Species Based on Whole-Genome Sequencing.</title>
        <authorList>
            <person name="Naushad S."/>
            <person name="Barkema H.W."/>
            <person name="Luby C."/>
            <person name="Condas L.A."/>
            <person name="Nobrega D.B."/>
            <person name="Carson D.A."/>
            <person name="De Buck J."/>
        </authorList>
    </citation>
    <scope>NUCLEOTIDE SEQUENCE [LARGE SCALE GENOMIC DNA]</scope>
    <source>
        <strain evidence="2 3">SNUC 1388</strain>
    </source>
</reference>
<evidence type="ECO:0000256" key="1">
    <source>
        <dbReference type="SAM" id="Phobius"/>
    </source>
</evidence>
<feature type="transmembrane region" description="Helical" evidence="1">
    <location>
        <begin position="19"/>
        <end position="36"/>
    </location>
</feature>
<feature type="transmembrane region" description="Helical" evidence="1">
    <location>
        <begin position="98"/>
        <end position="123"/>
    </location>
</feature>
<dbReference type="RefSeq" id="WP_107373600.1">
    <property type="nucleotide sequence ID" value="NZ_QXRZ01000021.1"/>
</dbReference>
<evidence type="ECO:0000313" key="2">
    <source>
        <dbReference type="EMBL" id="RIL40945.1"/>
    </source>
</evidence>
<accession>A0A418HK55</accession>
<organism evidence="2 3">
    <name type="scientific">Staphylococcus gallinarum</name>
    <dbReference type="NCBI Taxonomy" id="1293"/>
    <lineage>
        <taxon>Bacteria</taxon>
        <taxon>Bacillati</taxon>
        <taxon>Bacillota</taxon>
        <taxon>Bacilli</taxon>
        <taxon>Bacillales</taxon>
        <taxon>Staphylococcaceae</taxon>
        <taxon>Staphylococcus</taxon>
    </lineage>
</organism>
<feature type="transmembrane region" description="Helical" evidence="1">
    <location>
        <begin position="175"/>
        <end position="196"/>
    </location>
</feature>
<dbReference type="EMBL" id="QXRZ01000021">
    <property type="protein sequence ID" value="RIL40945.1"/>
    <property type="molecule type" value="Genomic_DNA"/>
</dbReference>
<proteinExistence type="predicted"/>
<keyword evidence="1" id="KW-0472">Membrane</keyword>
<dbReference type="PANTHER" id="PTHR37305">
    <property type="entry name" value="INTEGRAL MEMBRANE PROTEIN-RELATED"/>
    <property type="match status" value="1"/>
</dbReference>
<evidence type="ECO:0000313" key="3">
    <source>
        <dbReference type="Proteomes" id="UP000283576"/>
    </source>
</evidence>
<keyword evidence="1" id="KW-0812">Transmembrane</keyword>
<protein>
    <submittedName>
        <fullName evidence="2">ABC transporter permease</fullName>
    </submittedName>
</protein>
<sequence>MATLIKQELFKMFKKKSSIIIPILIFAVMLGLAILSKNYPNIMGSESLFKQGYSSFSWIFFLMIIQASTIITMEFHYGTIKNLLYRNYSRTSIIISKIISLVIYSLIIFAISIVISLILNLTLFSDVDILKQSGDNLSLLQDMLLTALGNYIGMWLLLSLTLLISCIFKSPGVSIAIGIIFYFAISIISGILFALITQWEWLKWLPINMLNLSSQIIDNDTIKSLTKLELHEIFIGNIVYIVIFLVLLIFVFKKKNI</sequence>